<dbReference type="Proteomes" id="UP000007875">
    <property type="component" value="Unassembled WGS sequence"/>
</dbReference>
<dbReference type="GO" id="GO:0005737">
    <property type="term" value="C:cytoplasm"/>
    <property type="evidence" value="ECO:0007669"/>
    <property type="project" value="TreeGrafter"/>
</dbReference>
<dbReference type="PROSITE" id="PS51296">
    <property type="entry name" value="RIESKE"/>
    <property type="match status" value="1"/>
</dbReference>
<keyword evidence="3" id="KW-0285">Flavoprotein</keyword>
<dbReference type="Gene3D" id="3.30.390.30">
    <property type="match status" value="1"/>
</dbReference>
<evidence type="ECO:0000256" key="8">
    <source>
        <dbReference type="ARBA" id="ARBA00023004"/>
    </source>
</evidence>
<evidence type="ECO:0000256" key="4">
    <source>
        <dbReference type="ARBA" id="ARBA00022714"/>
    </source>
</evidence>
<evidence type="ECO:0000313" key="12">
    <source>
        <dbReference type="Proteomes" id="UP000007875"/>
    </source>
</evidence>
<proteinExistence type="inferred from homology"/>
<dbReference type="GO" id="GO:0046872">
    <property type="term" value="F:metal ion binding"/>
    <property type="evidence" value="ECO:0007669"/>
    <property type="project" value="UniProtKB-KW"/>
</dbReference>
<keyword evidence="12" id="KW-1185">Reference proteome</keyword>
<dbReference type="OMA" id="PRCTHYG"/>
<feature type="domain" description="Rieske" evidence="10">
    <location>
        <begin position="5"/>
        <end position="103"/>
    </location>
</feature>
<dbReference type="SUPFAM" id="SSF51905">
    <property type="entry name" value="FAD/NAD(P)-binding domain"/>
    <property type="match status" value="1"/>
</dbReference>
<dbReference type="Gene3D" id="2.102.10.10">
    <property type="entry name" value="Rieske [2Fe-2S] iron-sulphur domain"/>
    <property type="match status" value="1"/>
</dbReference>
<dbReference type="PANTHER" id="PTHR43557:SF2">
    <property type="entry name" value="RIESKE DOMAIN-CONTAINING PROTEIN-RELATED"/>
    <property type="match status" value="1"/>
</dbReference>
<dbReference type="InterPro" id="IPR036188">
    <property type="entry name" value="FAD/NAD-bd_sf"/>
</dbReference>
<dbReference type="PANTHER" id="PTHR43557">
    <property type="entry name" value="APOPTOSIS-INDUCING FACTOR 1"/>
    <property type="match status" value="1"/>
</dbReference>
<dbReference type="Pfam" id="PF00355">
    <property type="entry name" value="Rieske"/>
    <property type="match status" value="1"/>
</dbReference>
<dbReference type="AlphaFoldDB" id="H2Y453"/>
<evidence type="ECO:0000256" key="1">
    <source>
        <dbReference type="ARBA" id="ARBA00001974"/>
    </source>
</evidence>
<keyword evidence="8" id="KW-0408">Iron</keyword>
<organism evidence="11 12">
    <name type="scientific">Ciona savignyi</name>
    <name type="common">Pacific transparent sea squirt</name>
    <dbReference type="NCBI Taxonomy" id="51511"/>
    <lineage>
        <taxon>Eukaryota</taxon>
        <taxon>Metazoa</taxon>
        <taxon>Chordata</taxon>
        <taxon>Tunicata</taxon>
        <taxon>Ascidiacea</taxon>
        <taxon>Phlebobranchia</taxon>
        <taxon>Cionidae</taxon>
        <taxon>Ciona</taxon>
    </lineage>
</organism>
<protein>
    <recommendedName>
        <fullName evidence="10">Rieske domain-containing protein</fullName>
    </recommendedName>
</protein>
<evidence type="ECO:0000256" key="5">
    <source>
        <dbReference type="ARBA" id="ARBA00022723"/>
    </source>
</evidence>
<evidence type="ECO:0000256" key="3">
    <source>
        <dbReference type="ARBA" id="ARBA00022630"/>
    </source>
</evidence>
<dbReference type="GeneTree" id="ENSGT00940000167504"/>
<dbReference type="SUPFAM" id="SSF55424">
    <property type="entry name" value="FAD/NAD-linked reductases, dimerisation (C-terminal) domain"/>
    <property type="match status" value="1"/>
</dbReference>
<keyword evidence="7" id="KW-0560">Oxidoreductase</keyword>
<dbReference type="Ensembl" id="ENSCSAVT00000000102.1">
    <property type="protein sequence ID" value="ENSCSAVP00000000101.1"/>
    <property type="gene ID" value="ENSCSAVG00000000045.1"/>
</dbReference>
<evidence type="ECO:0000313" key="11">
    <source>
        <dbReference type="Ensembl" id="ENSCSAVP00000000101.1"/>
    </source>
</evidence>
<dbReference type="Gene3D" id="3.50.50.60">
    <property type="entry name" value="FAD/NAD(P)-binding domain"/>
    <property type="match status" value="2"/>
</dbReference>
<dbReference type="Pfam" id="PF14759">
    <property type="entry name" value="Reductase_C"/>
    <property type="match status" value="1"/>
</dbReference>
<keyword evidence="9" id="KW-0411">Iron-sulfur</keyword>
<accession>H2Y453</accession>
<comment type="cofactor">
    <cofactor evidence="1">
        <name>FAD</name>
        <dbReference type="ChEBI" id="CHEBI:57692"/>
    </cofactor>
</comment>
<reference evidence="11" key="3">
    <citation type="submission" date="2025-09" db="UniProtKB">
        <authorList>
            <consortium name="Ensembl"/>
        </authorList>
    </citation>
    <scope>IDENTIFICATION</scope>
</reference>
<evidence type="ECO:0000256" key="6">
    <source>
        <dbReference type="ARBA" id="ARBA00022827"/>
    </source>
</evidence>
<dbReference type="InterPro" id="IPR028202">
    <property type="entry name" value="Reductase_C"/>
</dbReference>
<dbReference type="STRING" id="51511.ENSCSAVP00000000101"/>
<comment type="similarity">
    <text evidence="2">Belongs to the FAD-dependent oxidoreductase family.</text>
</comment>
<dbReference type="PRINTS" id="PR00368">
    <property type="entry name" value="FADPNR"/>
</dbReference>
<dbReference type="InterPro" id="IPR017941">
    <property type="entry name" value="Rieske_2Fe-2S"/>
</dbReference>
<dbReference type="InterPro" id="IPR016156">
    <property type="entry name" value="FAD/NAD-linked_Rdtase_dimer_sf"/>
</dbReference>
<reference evidence="12" key="1">
    <citation type="submission" date="2003-08" db="EMBL/GenBank/DDBJ databases">
        <authorList>
            <person name="Birren B."/>
            <person name="Nusbaum C."/>
            <person name="Abebe A."/>
            <person name="Abouelleil A."/>
            <person name="Adekoya E."/>
            <person name="Ait-zahra M."/>
            <person name="Allen N."/>
            <person name="Allen T."/>
            <person name="An P."/>
            <person name="Anderson M."/>
            <person name="Anderson S."/>
            <person name="Arachchi H."/>
            <person name="Armbruster J."/>
            <person name="Bachantsang P."/>
            <person name="Baldwin J."/>
            <person name="Barry A."/>
            <person name="Bayul T."/>
            <person name="Blitshsteyn B."/>
            <person name="Bloom T."/>
            <person name="Blye J."/>
            <person name="Boguslavskiy L."/>
            <person name="Borowsky M."/>
            <person name="Boukhgalter B."/>
            <person name="Brunache A."/>
            <person name="Butler J."/>
            <person name="Calixte N."/>
            <person name="Calvo S."/>
            <person name="Camarata J."/>
            <person name="Campo K."/>
            <person name="Chang J."/>
            <person name="Cheshatsang Y."/>
            <person name="Citroen M."/>
            <person name="Collymore A."/>
            <person name="Considine T."/>
            <person name="Cook A."/>
            <person name="Cooke P."/>
            <person name="Corum B."/>
            <person name="Cuomo C."/>
            <person name="David R."/>
            <person name="Dawoe T."/>
            <person name="Degray S."/>
            <person name="Dodge S."/>
            <person name="Dooley K."/>
            <person name="Dorje P."/>
            <person name="Dorjee K."/>
            <person name="Dorris L."/>
            <person name="Duffey N."/>
            <person name="Dupes A."/>
            <person name="Elkins T."/>
            <person name="Engels R."/>
            <person name="Erickson J."/>
            <person name="Farina A."/>
            <person name="Faro S."/>
            <person name="Ferreira P."/>
            <person name="Fischer H."/>
            <person name="Fitzgerald M."/>
            <person name="Foley K."/>
            <person name="Gage D."/>
            <person name="Galagan J."/>
            <person name="Gearin G."/>
            <person name="Gnerre S."/>
            <person name="Gnirke A."/>
            <person name="Goyette A."/>
            <person name="Graham J."/>
            <person name="Grandbois E."/>
            <person name="Gyaltsen K."/>
            <person name="Hafez N."/>
            <person name="Hagopian D."/>
            <person name="Hagos B."/>
            <person name="Hall J."/>
            <person name="Hatcher B."/>
            <person name="Heller A."/>
            <person name="Higgins H."/>
            <person name="Honan T."/>
            <person name="Horn A."/>
            <person name="Houde N."/>
            <person name="Hughes L."/>
            <person name="Hulme W."/>
            <person name="Husby E."/>
            <person name="Iliev I."/>
            <person name="Jaffe D."/>
            <person name="Jones C."/>
            <person name="Kamal M."/>
            <person name="Kamat A."/>
            <person name="Kamvysselis M."/>
            <person name="Karlsson E."/>
            <person name="Kells C."/>
            <person name="Kieu A."/>
            <person name="Kisner P."/>
            <person name="Kodira C."/>
            <person name="Kulbokas E."/>
            <person name="Labutti K."/>
            <person name="Lama D."/>
            <person name="Landers T."/>
            <person name="Leger J."/>
            <person name="Levine S."/>
            <person name="Lewis D."/>
            <person name="Lewis T."/>
            <person name="Lindblad-toh K."/>
            <person name="Liu X."/>
            <person name="Lokyitsang T."/>
            <person name="Lokyitsang Y."/>
            <person name="Lucien O."/>
            <person name="Lui A."/>
            <person name="Ma L.J."/>
            <person name="Mabbitt R."/>
            <person name="Macdonald J."/>
            <person name="Maclean C."/>
            <person name="Major J."/>
            <person name="Manning J."/>
            <person name="Marabella R."/>
            <person name="Maru K."/>
            <person name="Matthews C."/>
            <person name="Mauceli E."/>
            <person name="Mccarthy M."/>
            <person name="Mcdonough S."/>
            <person name="Mcghee T."/>
            <person name="Meldrim J."/>
            <person name="Meneus L."/>
            <person name="Mesirov J."/>
            <person name="Mihalev A."/>
            <person name="Mihova T."/>
            <person name="Mikkelsen T."/>
            <person name="Mlenga V."/>
            <person name="Moru K."/>
            <person name="Mozes J."/>
            <person name="Mulrain L."/>
            <person name="Munson G."/>
            <person name="Naylor J."/>
            <person name="Newes C."/>
            <person name="Nguyen C."/>
            <person name="Nguyen N."/>
            <person name="Nguyen T."/>
            <person name="Nicol R."/>
            <person name="Nielsen C."/>
            <person name="Nizzari M."/>
            <person name="Norbu C."/>
            <person name="Norbu N."/>
            <person name="O'donnell P."/>
            <person name="Okoawo O."/>
            <person name="O'leary S."/>
            <person name="Omotosho B."/>
            <person name="O'neill K."/>
            <person name="Osman S."/>
            <person name="Parker S."/>
            <person name="Perrin D."/>
            <person name="Phunkhang P."/>
            <person name="Piqani B."/>
            <person name="Purcell S."/>
            <person name="Rachupka T."/>
            <person name="Ramasamy U."/>
            <person name="Rameau R."/>
            <person name="Ray V."/>
            <person name="Raymond C."/>
            <person name="Retta R."/>
            <person name="Richardson S."/>
            <person name="Rise C."/>
            <person name="Rodriguez J."/>
            <person name="Rogers J."/>
            <person name="Rogov P."/>
            <person name="Rutman M."/>
            <person name="Schupbach R."/>
            <person name="Seaman C."/>
            <person name="Settipalli S."/>
            <person name="Sharpe T."/>
            <person name="Sheridan J."/>
            <person name="Sherpa N."/>
            <person name="Shi J."/>
            <person name="Smirnov S."/>
            <person name="Smith C."/>
            <person name="Sougnez C."/>
            <person name="Spencer B."/>
            <person name="Stalker J."/>
            <person name="Stange-thomann N."/>
            <person name="Stavropoulos S."/>
            <person name="Stetson K."/>
            <person name="Stone C."/>
            <person name="Stone S."/>
            <person name="Stubbs M."/>
            <person name="Talamas J."/>
            <person name="Tchuinga P."/>
            <person name="Tenzing P."/>
            <person name="Tesfaye S."/>
            <person name="Theodore J."/>
            <person name="Thoulutsang Y."/>
            <person name="Topham K."/>
            <person name="Towey S."/>
            <person name="Tsamla T."/>
            <person name="Tsomo N."/>
            <person name="Vallee D."/>
            <person name="Vassiliev H."/>
            <person name="Venkataraman V."/>
            <person name="Vinson J."/>
            <person name="Vo A."/>
            <person name="Wade C."/>
            <person name="Wang S."/>
            <person name="Wangchuk T."/>
            <person name="Wangdi T."/>
            <person name="Whittaker C."/>
            <person name="Wilkinson J."/>
            <person name="Wu Y."/>
            <person name="Wyman D."/>
            <person name="Yadav S."/>
            <person name="Yang S."/>
            <person name="Yang X."/>
            <person name="Yeager S."/>
            <person name="Yee E."/>
            <person name="Young G."/>
            <person name="Zainoun J."/>
            <person name="Zembeck L."/>
            <person name="Zimmer A."/>
            <person name="Zody M."/>
            <person name="Lander E."/>
        </authorList>
    </citation>
    <scope>NUCLEOTIDE SEQUENCE [LARGE SCALE GENOMIC DNA]</scope>
</reference>
<dbReference type="InParanoid" id="H2Y453"/>
<dbReference type="SUPFAM" id="SSF50022">
    <property type="entry name" value="ISP domain"/>
    <property type="match status" value="1"/>
</dbReference>
<evidence type="ECO:0000259" key="10">
    <source>
        <dbReference type="PROSITE" id="PS51296"/>
    </source>
</evidence>
<dbReference type="InterPro" id="IPR036922">
    <property type="entry name" value="Rieske_2Fe-2S_sf"/>
</dbReference>
<evidence type="ECO:0000256" key="2">
    <source>
        <dbReference type="ARBA" id="ARBA00006442"/>
    </source>
</evidence>
<sequence length="532" mass="58536">DYVEEVACQVDDLGYDVTMKECKLGEHGKCLVVRHEDGSITAIGNRCSHYGAPLVSGSLRNGVIICPWHGACFNASTGDIEDFPGLDSVHKFQVTIHKNDVIVRAKREFLNDNKRNDLIGRECRGNNTHFDRDVRIVIVGGGPSSLTCAETLRHNGFYGDVIILSRDVHLPYDRPKLSKNLDVDAEGISLRPPGYYADIGVRVHTNAEVIGVDVVQKKVRLANQINGLGAEVTYDKLVLATGGIPKRLEPTLGWKLRNIFVLRTPEDAKLIREASVGKRVVVVGSSFIAMEVTSYLATQKLTSSISVICGRRSMVPFEQTLGKRVGEAIMTLHQNEGSVRFFPGVGVCKILGDDVVKQVVTSDGQTMDADVVVLGVGVVPATRFLRDSEIRLTERGFIQVDTRMRTKTPHVYAVGDIAMFPMNGGLVNIQHWQMAHAHGRVAALDIIQSLALKIDTVPFFWTVQFGRSLRFAGHANGYNDVIVRGSLDDYKFAAYYVRNDVVVAVATMTSDPIAAEFAQRLKAGEAMRRCDI</sequence>
<evidence type="ECO:0000256" key="9">
    <source>
        <dbReference type="ARBA" id="ARBA00023014"/>
    </source>
</evidence>
<evidence type="ECO:0000256" key="7">
    <source>
        <dbReference type="ARBA" id="ARBA00023002"/>
    </source>
</evidence>
<name>H2Y453_CIOSA</name>
<dbReference type="GO" id="GO:0051537">
    <property type="term" value="F:2 iron, 2 sulfur cluster binding"/>
    <property type="evidence" value="ECO:0007669"/>
    <property type="project" value="UniProtKB-KW"/>
</dbReference>
<reference evidence="11" key="2">
    <citation type="submission" date="2025-08" db="UniProtKB">
        <authorList>
            <consortium name="Ensembl"/>
        </authorList>
    </citation>
    <scope>IDENTIFICATION</scope>
</reference>
<dbReference type="Pfam" id="PF07992">
    <property type="entry name" value="Pyr_redox_2"/>
    <property type="match status" value="1"/>
</dbReference>
<dbReference type="InterPro" id="IPR050446">
    <property type="entry name" value="FAD-oxidoreductase/Apoptosis"/>
</dbReference>
<dbReference type="InterPro" id="IPR023753">
    <property type="entry name" value="FAD/NAD-binding_dom"/>
</dbReference>
<keyword evidence="6" id="KW-0274">FAD</keyword>
<dbReference type="CDD" id="cd03478">
    <property type="entry name" value="Rieske_AIFL_N"/>
    <property type="match status" value="1"/>
</dbReference>
<dbReference type="PRINTS" id="PR00411">
    <property type="entry name" value="PNDRDTASEI"/>
</dbReference>
<keyword evidence="4" id="KW-0001">2Fe-2S</keyword>
<dbReference type="eggNOG" id="KOG1336">
    <property type="taxonomic scope" value="Eukaryota"/>
</dbReference>
<dbReference type="HOGENOM" id="CLU_003291_4_2_1"/>
<keyword evidence="5" id="KW-0479">Metal-binding</keyword>
<dbReference type="FunFam" id="2.102.10.10:FF:000003">
    <property type="entry name" value="apoptosis-inducing factor 3 isoform X2"/>
    <property type="match status" value="1"/>
</dbReference>
<dbReference type="GO" id="GO:0016651">
    <property type="term" value="F:oxidoreductase activity, acting on NAD(P)H"/>
    <property type="evidence" value="ECO:0007669"/>
    <property type="project" value="TreeGrafter"/>
</dbReference>